<evidence type="ECO:0000256" key="1">
    <source>
        <dbReference type="SAM" id="MobiDB-lite"/>
    </source>
</evidence>
<dbReference type="Proteomes" id="UP001356427">
    <property type="component" value="Unassembled WGS sequence"/>
</dbReference>
<name>A0AAN8QZ43_9TELE</name>
<keyword evidence="3" id="KW-1185">Reference proteome</keyword>
<feature type="region of interest" description="Disordered" evidence="1">
    <location>
        <begin position="26"/>
        <end position="48"/>
    </location>
</feature>
<organism evidence="2 3">
    <name type="scientific">Coregonus suidteri</name>
    <dbReference type="NCBI Taxonomy" id="861788"/>
    <lineage>
        <taxon>Eukaryota</taxon>
        <taxon>Metazoa</taxon>
        <taxon>Chordata</taxon>
        <taxon>Craniata</taxon>
        <taxon>Vertebrata</taxon>
        <taxon>Euteleostomi</taxon>
        <taxon>Actinopterygii</taxon>
        <taxon>Neopterygii</taxon>
        <taxon>Teleostei</taxon>
        <taxon>Protacanthopterygii</taxon>
        <taxon>Salmoniformes</taxon>
        <taxon>Salmonidae</taxon>
        <taxon>Coregoninae</taxon>
        <taxon>Coregonus</taxon>
    </lineage>
</organism>
<gene>
    <name evidence="2" type="ORF">J4Q44_G00088210</name>
</gene>
<feature type="compositionally biased region" description="Polar residues" evidence="1">
    <location>
        <begin position="33"/>
        <end position="47"/>
    </location>
</feature>
<comment type="caution">
    <text evidence="2">The sequence shown here is derived from an EMBL/GenBank/DDBJ whole genome shotgun (WGS) entry which is preliminary data.</text>
</comment>
<accession>A0AAN8QZ43</accession>
<dbReference type="AlphaFoldDB" id="A0AAN8QZ43"/>
<dbReference type="EMBL" id="JAGTTL010000006">
    <property type="protein sequence ID" value="KAK6321845.1"/>
    <property type="molecule type" value="Genomic_DNA"/>
</dbReference>
<evidence type="ECO:0000313" key="2">
    <source>
        <dbReference type="EMBL" id="KAK6321845.1"/>
    </source>
</evidence>
<reference evidence="2 3" key="1">
    <citation type="submission" date="2021-04" db="EMBL/GenBank/DDBJ databases">
        <authorList>
            <person name="De Guttry C."/>
            <person name="Zahm M."/>
            <person name="Klopp C."/>
            <person name="Cabau C."/>
            <person name="Louis A."/>
            <person name="Berthelot C."/>
            <person name="Parey E."/>
            <person name="Roest Crollius H."/>
            <person name="Montfort J."/>
            <person name="Robinson-Rechavi M."/>
            <person name="Bucao C."/>
            <person name="Bouchez O."/>
            <person name="Gislard M."/>
            <person name="Lluch J."/>
            <person name="Milhes M."/>
            <person name="Lampietro C."/>
            <person name="Lopez Roques C."/>
            <person name="Donnadieu C."/>
            <person name="Braasch I."/>
            <person name="Desvignes T."/>
            <person name="Postlethwait J."/>
            <person name="Bobe J."/>
            <person name="Wedekind C."/>
            <person name="Guiguen Y."/>
        </authorList>
    </citation>
    <scope>NUCLEOTIDE SEQUENCE [LARGE SCALE GENOMIC DNA]</scope>
    <source>
        <strain evidence="2">Cs_M1</strain>
        <tissue evidence="2">Blood</tissue>
    </source>
</reference>
<sequence>MERLWSYLRKFGKITKEMTPSHRVALLTPSPIPSSTAQPGSGRSKSPSYVIAPAIQLRRQKVLKEETEAKEELMVLLNSIPG</sequence>
<evidence type="ECO:0000313" key="3">
    <source>
        <dbReference type="Proteomes" id="UP001356427"/>
    </source>
</evidence>
<protein>
    <submittedName>
        <fullName evidence="2">Uncharacterized protein</fullName>
    </submittedName>
</protein>
<proteinExistence type="predicted"/>